<dbReference type="SUPFAM" id="SSF53155">
    <property type="entry name" value="Methylated DNA-protein cysteine methyltransferase domain"/>
    <property type="match status" value="1"/>
</dbReference>
<dbReference type="InterPro" id="IPR036631">
    <property type="entry name" value="MGMT_N_sf"/>
</dbReference>
<comment type="similarity">
    <text evidence="2">Belongs to the MGMT family.</text>
</comment>
<dbReference type="OrthoDB" id="9802228at2"/>
<evidence type="ECO:0000256" key="8">
    <source>
        <dbReference type="ARBA" id="ARBA00049348"/>
    </source>
</evidence>
<dbReference type="InterPro" id="IPR014048">
    <property type="entry name" value="MethylDNA_cys_MeTrfase_DNA-bd"/>
</dbReference>
<name>A0A3E0IKL4_9STAP</name>
<dbReference type="GO" id="GO:0006281">
    <property type="term" value="P:DNA repair"/>
    <property type="evidence" value="ECO:0007669"/>
    <property type="project" value="UniProtKB-KW"/>
</dbReference>
<dbReference type="NCBIfam" id="TIGR00589">
    <property type="entry name" value="ogt"/>
    <property type="match status" value="1"/>
</dbReference>
<dbReference type="SUPFAM" id="SSF46767">
    <property type="entry name" value="Methylated DNA-protein cysteine methyltransferase, C-terminal domain"/>
    <property type="match status" value="1"/>
</dbReference>
<dbReference type="Gene3D" id="3.30.160.70">
    <property type="entry name" value="Methylated DNA-protein cysteine methyltransferase domain"/>
    <property type="match status" value="1"/>
</dbReference>
<dbReference type="AlphaFoldDB" id="A0A3E0IKL4"/>
<dbReference type="GO" id="GO:0032259">
    <property type="term" value="P:methylation"/>
    <property type="evidence" value="ECO:0007669"/>
    <property type="project" value="UniProtKB-KW"/>
</dbReference>
<keyword evidence="6" id="KW-0227">DNA damage</keyword>
<evidence type="ECO:0000256" key="3">
    <source>
        <dbReference type="ARBA" id="ARBA00011918"/>
    </source>
</evidence>
<dbReference type="FunFam" id="1.10.10.10:FF:000214">
    <property type="entry name" value="Methylated-DNA--protein-cysteine methyltransferase"/>
    <property type="match status" value="1"/>
</dbReference>
<dbReference type="RefSeq" id="WP_116095437.1">
    <property type="nucleotide sequence ID" value="NZ_QKXN01000069.1"/>
</dbReference>
<dbReference type="EC" id="2.1.1.63" evidence="3"/>
<evidence type="ECO:0000256" key="4">
    <source>
        <dbReference type="ARBA" id="ARBA00022603"/>
    </source>
</evidence>
<dbReference type="PANTHER" id="PTHR10815">
    <property type="entry name" value="METHYLATED-DNA--PROTEIN-CYSTEINE METHYLTRANSFERASE"/>
    <property type="match status" value="1"/>
</dbReference>
<keyword evidence="4 10" id="KW-0489">Methyltransferase</keyword>
<dbReference type="InterPro" id="IPR036388">
    <property type="entry name" value="WH-like_DNA-bd_sf"/>
</dbReference>
<keyword evidence="7" id="KW-0234">DNA repair</keyword>
<dbReference type="GO" id="GO:0003908">
    <property type="term" value="F:methylated-DNA-[protein]-cysteine S-methyltransferase activity"/>
    <property type="evidence" value="ECO:0007669"/>
    <property type="project" value="UniProtKB-EC"/>
</dbReference>
<dbReference type="EMBL" id="QKXQ01000722">
    <property type="protein sequence ID" value="REH88806.1"/>
    <property type="molecule type" value="Genomic_DNA"/>
</dbReference>
<evidence type="ECO:0000256" key="7">
    <source>
        <dbReference type="ARBA" id="ARBA00023204"/>
    </source>
</evidence>
<evidence type="ECO:0000259" key="9">
    <source>
        <dbReference type="Pfam" id="PF01035"/>
    </source>
</evidence>
<reference evidence="10 11" key="1">
    <citation type="journal article" date="2018" name="Vet. Microbiol.">
        <title>Characterisation of Staphylococcus felis isolated from cats using whole genome sequencing.</title>
        <authorList>
            <person name="Worthing K."/>
            <person name="Pang S."/>
            <person name="Trott D.J."/>
            <person name="Abraham S."/>
            <person name="Coombs G.W."/>
            <person name="Jordan D."/>
            <person name="McIntyre L."/>
            <person name="Davies M.R."/>
            <person name="Norris J."/>
        </authorList>
    </citation>
    <scope>NUCLEOTIDE SEQUENCE [LARGE SCALE GENOMIC DNA]</scope>
    <source>
        <strain evidence="10 11">F9</strain>
    </source>
</reference>
<evidence type="ECO:0000256" key="2">
    <source>
        <dbReference type="ARBA" id="ARBA00008711"/>
    </source>
</evidence>
<evidence type="ECO:0000313" key="11">
    <source>
        <dbReference type="Proteomes" id="UP000256562"/>
    </source>
</evidence>
<dbReference type="Pfam" id="PF01035">
    <property type="entry name" value="DNA_binding_1"/>
    <property type="match status" value="1"/>
</dbReference>
<organism evidence="10 11">
    <name type="scientific">Staphylococcus felis</name>
    <dbReference type="NCBI Taxonomy" id="46127"/>
    <lineage>
        <taxon>Bacteria</taxon>
        <taxon>Bacillati</taxon>
        <taxon>Bacillota</taxon>
        <taxon>Bacilli</taxon>
        <taxon>Bacillales</taxon>
        <taxon>Staphylococcaceae</taxon>
        <taxon>Staphylococcus</taxon>
    </lineage>
</organism>
<dbReference type="Proteomes" id="UP000256562">
    <property type="component" value="Unassembled WGS sequence"/>
</dbReference>
<dbReference type="InterPro" id="IPR036217">
    <property type="entry name" value="MethylDNA_cys_MeTrfase_DNAb"/>
</dbReference>
<dbReference type="PANTHER" id="PTHR10815:SF5">
    <property type="entry name" value="METHYLATED-DNA--PROTEIN-CYSTEINE METHYLTRANSFERASE"/>
    <property type="match status" value="1"/>
</dbReference>
<evidence type="ECO:0000256" key="1">
    <source>
        <dbReference type="ARBA" id="ARBA00001286"/>
    </source>
</evidence>
<gene>
    <name evidence="10" type="ORF">DOS83_13920</name>
</gene>
<protein>
    <recommendedName>
        <fullName evidence="3">methylated-DNA--[protein]-cysteine S-methyltransferase</fullName>
        <ecNumber evidence="3">2.1.1.63</ecNumber>
    </recommendedName>
</protein>
<sequence>MIYYYKHINTPIGQMTAVVNNHALIQLSFTDSNHYQTVISQLSKQADLKQVSFHPIIDKLAFELEGYFHGDVKFFKTPVHFTIGTPFQHQVWHALYQLPFGIGTTYSQIAQHIQKPKSVRAVSTAIGQNPLSIIVPCHRVLRKDGQLGGFNSGLHRKKALLKMEGVQHA</sequence>
<comment type="caution">
    <text evidence="10">The sequence shown here is derived from an EMBL/GenBank/DDBJ whole genome shotgun (WGS) entry which is preliminary data.</text>
</comment>
<evidence type="ECO:0000256" key="5">
    <source>
        <dbReference type="ARBA" id="ARBA00022679"/>
    </source>
</evidence>
<dbReference type="Gene3D" id="1.10.10.10">
    <property type="entry name" value="Winged helix-like DNA-binding domain superfamily/Winged helix DNA-binding domain"/>
    <property type="match status" value="1"/>
</dbReference>
<evidence type="ECO:0000256" key="6">
    <source>
        <dbReference type="ARBA" id="ARBA00022763"/>
    </source>
</evidence>
<evidence type="ECO:0000313" key="10">
    <source>
        <dbReference type="EMBL" id="REH88806.1"/>
    </source>
</evidence>
<accession>A0A3E0IKL4</accession>
<proteinExistence type="inferred from homology"/>
<dbReference type="PROSITE" id="PS00374">
    <property type="entry name" value="MGMT"/>
    <property type="match status" value="1"/>
</dbReference>
<dbReference type="CDD" id="cd06445">
    <property type="entry name" value="ATase"/>
    <property type="match status" value="1"/>
</dbReference>
<keyword evidence="5 10" id="KW-0808">Transferase</keyword>
<feature type="domain" description="Methylated-DNA-[protein]-cysteine S-methyltransferase DNA binding" evidence="9">
    <location>
        <begin position="86"/>
        <end position="166"/>
    </location>
</feature>
<comment type="catalytic activity">
    <reaction evidence="1">
        <text>a 4-O-methyl-thymidine in DNA + L-cysteinyl-[protein] = a thymidine in DNA + S-methyl-L-cysteinyl-[protein]</text>
        <dbReference type="Rhea" id="RHEA:53428"/>
        <dbReference type="Rhea" id="RHEA-COMP:10131"/>
        <dbReference type="Rhea" id="RHEA-COMP:10132"/>
        <dbReference type="Rhea" id="RHEA-COMP:13555"/>
        <dbReference type="Rhea" id="RHEA-COMP:13556"/>
        <dbReference type="ChEBI" id="CHEBI:29950"/>
        <dbReference type="ChEBI" id="CHEBI:82612"/>
        <dbReference type="ChEBI" id="CHEBI:137386"/>
        <dbReference type="ChEBI" id="CHEBI:137387"/>
        <dbReference type="EC" id="2.1.1.63"/>
    </reaction>
</comment>
<comment type="catalytic activity">
    <reaction evidence="8">
        <text>a 6-O-methyl-2'-deoxyguanosine in DNA + L-cysteinyl-[protein] = S-methyl-L-cysteinyl-[protein] + a 2'-deoxyguanosine in DNA</text>
        <dbReference type="Rhea" id="RHEA:24000"/>
        <dbReference type="Rhea" id="RHEA-COMP:10131"/>
        <dbReference type="Rhea" id="RHEA-COMP:10132"/>
        <dbReference type="Rhea" id="RHEA-COMP:11367"/>
        <dbReference type="Rhea" id="RHEA-COMP:11368"/>
        <dbReference type="ChEBI" id="CHEBI:29950"/>
        <dbReference type="ChEBI" id="CHEBI:82612"/>
        <dbReference type="ChEBI" id="CHEBI:85445"/>
        <dbReference type="ChEBI" id="CHEBI:85448"/>
        <dbReference type="EC" id="2.1.1.63"/>
    </reaction>
</comment>
<dbReference type="InterPro" id="IPR001497">
    <property type="entry name" value="MethylDNA_cys_MeTrfase_AS"/>
</dbReference>